<dbReference type="PANTHER" id="PTHR10742:SF386">
    <property type="entry name" value="LYSINE-SPECIFIC HISTONE DEMETHYLASE 1A"/>
    <property type="match status" value="1"/>
</dbReference>
<comment type="similarity">
    <text evidence="1">Belongs to the flavin monoamine oxidase family.</text>
</comment>
<gene>
    <name evidence="5" type="ORF">L201_002683</name>
</gene>
<dbReference type="GO" id="GO:0006338">
    <property type="term" value="P:chromatin remodeling"/>
    <property type="evidence" value="ECO:0007669"/>
    <property type="project" value="TreeGrafter"/>
</dbReference>
<reference evidence="5 6" key="1">
    <citation type="submission" date="2024-01" db="EMBL/GenBank/DDBJ databases">
        <title>Comparative genomics of Cryptococcus and Kwoniella reveals pathogenesis evolution and contrasting modes of karyotype evolution via chromosome fusion or intercentromeric recombination.</title>
        <authorList>
            <person name="Coelho M.A."/>
            <person name="David-Palma M."/>
            <person name="Shea T."/>
            <person name="Bowers K."/>
            <person name="McGinley-Smith S."/>
            <person name="Mohammad A.W."/>
            <person name="Gnirke A."/>
            <person name="Yurkov A.M."/>
            <person name="Nowrousian M."/>
            <person name="Sun S."/>
            <person name="Cuomo C.A."/>
            <person name="Heitman J."/>
        </authorList>
    </citation>
    <scope>NUCLEOTIDE SEQUENCE [LARGE SCALE GENOMIC DNA]</scope>
    <source>
        <strain evidence="5 6">CBS 6074</strain>
    </source>
</reference>
<dbReference type="Pfam" id="PF01593">
    <property type="entry name" value="Amino_oxidase"/>
    <property type="match status" value="1"/>
</dbReference>
<dbReference type="EMBL" id="CP144100">
    <property type="protein sequence ID" value="WWC87791.1"/>
    <property type="molecule type" value="Genomic_DNA"/>
</dbReference>
<feature type="region of interest" description="Disordered" evidence="3">
    <location>
        <begin position="145"/>
        <end position="180"/>
    </location>
</feature>
<evidence type="ECO:0000256" key="2">
    <source>
        <dbReference type="ARBA" id="ARBA00023002"/>
    </source>
</evidence>
<evidence type="ECO:0000256" key="1">
    <source>
        <dbReference type="ARBA" id="ARBA00005995"/>
    </source>
</evidence>
<dbReference type="GeneID" id="91093355"/>
<accession>A0AAX4JQW1</accession>
<sequence>MSDSQIYDTIIIGAGWSGSIAAQRLSEKGYKVLILEARDRIGGRAKTYIDDKENDIKIDLGCSWIHGYKEGNPTGKIAKDLNVNVHLPKPLEGVIYGKNGPLSKEKAASLRASLSSAQEAFKLPHPSPSSTESLASALFSNSSRLFKTDSKPSSNPSNTNIDSTSPANPTENDNISITATGSNDIDKETLEGLARTLEIPLGLKLEKVSLKWSGWETTTSFAGSDAAPENGYQSLIQKVLDSSKDNVQVKLSSNVQDISDSTDGVQVTTESGSKYDAKTVISTIPLGVLKNLSNDFFKPELPSNLKEIIKGTNVGILEKLLLKYDQAWWPNSSTIGSYTLLPLNNKQPNANSTIEEIFSSSTLVVANYASGSLPLTKPLLLTYLSETPAKLLLKGGHSKEDIVKGFHNYLVKRFEPSTKPNEPINGEITNWLTDEYSFGATTTPTVISEDNKRSPMDFKELSRPLWKGKLGFAGEHTEMEHRGSVAGAVISGIREAERVDRLLNLIKA</sequence>
<evidence type="ECO:0000313" key="5">
    <source>
        <dbReference type="EMBL" id="WWC87791.1"/>
    </source>
</evidence>
<dbReference type="GO" id="GO:0003682">
    <property type="term" value="F:chromatin binding"/>
    <property type="evidence" value="ECO:0007669"/>
    <property type="project" value="TreeGrafter"/>
</dbReference>
<evidence type="ECO:0000259" key="4">
    <source>
        <dbReference type="Pfam" id="PF01593"/>
    </source>
</evidence>
<dbReference type="GO" id="GO:0016491">
    <property type="term" value="F:oxidoreductase activity"/>
    <property type="evidence" value="ECO:0007669"/>
    <property type="project" value="UniProtKB-KW"/>
</dbReference>
<dbReference type="Proteomes" id="UP001355207">
    <property type="component" value="Chromosome 3"/>
</dbReference>
<dbReference type="SUPFAM" id="SSF51905">
    <property type="entry name" value="FAD/NAD(P)-binding domain"/>
    <property type="match status" value="1"/>
</dbReference>
<organism evidence="5 6">
    <name type="scientific">Kwoniella dendrophila CBS 6074</name>
    <dbReference type="NCBI Taxonomy" id="1295534"/>
    <lineage>
        <taxon>Eukaryota</taxon>
        <taxon>Fungi</taxon>
        <taxon>Dikarya</taxon>
        <taxon>Basidiomycota</taxon>
        <taxon>Agaricomycotina</taxon>
        <taxon>Tremellomycetes</taxon>
        <taxon>Tremellales</taxon>
        <taxon>Cryptococcaceae</taxon>
        <taxon>Kwoniella</taxon>
    </lineage>
</organism>
<dbReference type="Gene3D" id="3.90.660.10">
    <property type="match status" value="1"/>
</dbReference>
<keyword evidence="6" id="KW-1185">Reference proteome</keyword>
<dbReference type="PANTHER" id="PTHR10742">
    <property type="entry name" value="FLAVIN MONOAMINE OXIDASE"/>
    <property type="match status" value="1"/>
</dbReference>
<dbReference type="SUPFAM" id="SSF54373">
    <property type="entry name" value="FAD-linked reductases, C-terminal domain"/>
    <property type="match status" value="1"/>
</dbReference>
<dbReference type="AlphaFoldDB" id="A0AAX4JQW1"/>
<dbReference type="RefSeq" id="XP_066074554.1">
    <property type="nucleotide sequence ID" value="XM_066218457.1"/>
</dbReference>
<dbReference type="Gene3D" id="3.50.50.60">
    <property type="entry name" value="FAD/NAD(P)-binding domain"/>
    <property type="match status" value="1"/>
</dbReference>
<evidence type="ECO:0000256" key="3">
    <source>
        <dbReference type="SAM" id="MobiDB-lite"/>
    </source>
</evidence>
<evidence type="ECO:0000313" key="6">
    <source>
        <dbReference type="Proteomes" id="UP001355207"/>
    </source>
</evidence>
<keyword evidence="2" id="KW-0560">Oxidoreductase</keyword>
<proteinExistence type="inferred from homology"/>
<dbReference type="InterPro" id="IPR050281">
    <property type="entry name" value="Flavin_monoamine_oxidase"/>
</dbReference>
<feature type="domain" description="Amine oxidase" evidence="4">
    <location>
        <begin position="20"/>
        <end position="499"/>
    </location>
</feature>
<name>A0AAX4JQW1_9TREE</name>
<protein>
    <recommendedName>
        <fullName evidence="4">Amine oxidase domain-containing protein</fullName>
    </recommendedName>
</protein>
<dbReference type="InterPro" id="IPR036188">
    <property type="entry name" value="FAD/NAD-bd_sf"/>
</dbReference>
<dbReference type="GO" id="GO:0050660">
    <property type="term" value="F:flavin adenine dinucleotide binding"/>
    <property type="evidence" value="ECO:0007669"/>
    <property type="project" value="TreeGrafter"/>
</dbReference>
<dbReference type="InterPro" id="IPR002937">
    <property type="entry name" value="Amino_oxidase"/>
</dbReference>